<evidence type="ECO:0000313" key="2">
    <source>
        <dbReference type="Proteomes" id="UP000284779"/>
    </source>
</evidence>
<name>A0A413R5D9_9FIRM</name>
<reference evidence="1 2" key="1">
    <citation type="submission" date="2018-08" db="EMBL/GenBank/DDBJ databases">
        <title>A genome reference for cultivated species of the human gut microbiota.</title>
        <authorList>
            <person name="Zou Y."/>
            <person name="Xue W."/>
            <person name="Luo G."/>
        </authorList>
    </citation>
    <scope>NUCLEOTIDE SEQUENCE [LARGE SCALE GENOMIC DNA]</scope>
    <source>
        <strain evidence="1 2">AM44-11BH</strain>
    </source>
</reference>
<dbReference type="RefSeq" id="WP_117971538.1">
    <property type="nucleotide sequence ID" value="NZ_CAUBDO010000018.1"/>
</dbReference>
<dbReference type="AlphaFoldDB" id="A0A413R5D9"/>
<keyword evidence="2" id="KW-1185">Reference proteome</keyword>
<proteinExistence type="predicted"/>
<organism evidence="1 2">
    <name type="scientific">Eubacterium ventriosum</name>
    <dbReference type="NCBI Taxonomy" id="39496"/>
    <lineage>
        <taxon>Bacteria</taxon>
        <taxon>Bacillati</taxon>
        <taxon>Bacillota</taxon>
        <taxon>Clostridia</taxon>
        <taxon>Eubacteriales</taxon>
        <taxon>Eubacteriaceae</taxon>
        <taxon>Eubacterium</taxon>
    </lineage>
</organism>
<dbReference type="EMBL" id="QSFD01000013">
    <property type="protein sequence ID" value="RHA16874.1"/>
    <property type="molecule type" value="Genomic_DNA"/>
</dbReference>
<dbReference type="InterPro" id="IPR043740">
    <property type="entry name" value="DUF5685"/>
</dbReference>
<sequence length="287" mass="33441">MFGYVVINKPELKFKEFDVYKSFYCGLCYSLRSRYGFVGQFTLSYDMTFLVMLLTSLYEPKVAHSEHKCIRHPLKAQPMSSSIYSDYVADMNILLSYYKAMDDWNDDRSVLKLAFAKLLKTKHPDDGFDYNKKAEVISSLLTELGTREKENETNIDVMAGLFGRIMSVLFVPKDDQWAASLSRIGFFLGKFIYILDAYDDLEEDIKKNHYNPFKSICNEQGFDDRIKGMLQMMMAECSKEFEYLPILENAEVLRNILYAGVWTVYYKNLKERRGEDVASDNIIKEND</sequence>
<evidence type="ECO:0000313" key="1">
    <source>
        <dbReference type="EMBL" id="RHA16874.1"/>
    </source>
</evidence>
<gene>
    <name evidence="1" type="ORF">DW944_10900</name>
</gene>
<dbReference type="Proteomes" id="UP000284779">
    <property type="component" value="Unassembled WGS sequence"/>
</dbReference>
<comment type="caution">
    <text evidence="1">The sequence shown here is derived from an EMBL/GenBank/DDBJ whole genome shotgun (WGS) entry which is preliminary data.</text>
</comment>
<accession>A0A413R5D9</accession>
<protein>
    <submittedName>
        <fullName evidence="1">Uncharacterized protein</fullName>
    </submittedName>
</protein>
<dbReference type="Pfam" id="PF18937">
    <property type="entry name" value="DUF5685"/>
    <property type="match status" value="1"/>
</dbReference>